<protein>
    <recommendedName>
        <fullName evidence="3">RiboL-PSP-HEPN domain-containing protein</fullName>
    </recommendedName>
</protein>
<accession>A0ABS1XPJ0</accession>
<dbReference type="RefSeq" id="WP_203173655.1">
    <property type="nucleotide sequence ID" value="NZ_JAEVHM010000010.1"/>
</dbReference>
<organism evidence="1 2">
    <name type="scientific">Micromonospora parastrephiae</name>
    <dbReference type="NCBI Taxonomy" id="2806101"/>
    <lineage>
        <taxon>Bacteria</taxon>
        <taxon>Bacillati</taxon>
        <taxon>Actinomycetota</taxon>
        <taxon>Actinomycetes</taxon>
        <taxon>Micromonosporales</taxon>
        <taxon>Micromonosporaceae</taxon>
        <taxon>Micromonospora</taxon>
    </lineage>
</organism>
<comment type="caution">
    <text evidence="1">The sequence shown here is derived from an EMBL/GenBank/DDBJ whole genome shotgun (WGS) entry which is preliminary data.</text>
</comment>
<dbReference type="Proteomes" id="UP000601027">
    <property type="component" value="Unassembled WGS sequence"/>
</dbReference>
<reference evidence="1 2" key="1">
    <citation type="submission" date="2021-01" db="EMBL/GenBank/DDBJ databases">
        <title>Draft genome sequence of Micromonospora sp. strain STR1_7.</title>
        <authorList>
            <person name="Karlyshev A."/>
            <person name="Jawad R."/>
        </authorList>
    </citation>
    <scope>NUCLEOTIDE SEQUENCE [LARGE SCALE GENOMIC DNA]</scope>
    <source>
        <strain evidence="1 2">STR1-7</strain>
    </source>
</reference>
<evidence type="ECO:0000313" key="1">
    <source>
        <dbReference type="EMBL" id="MBM0231181.1"/>
    </source>
</evidence>
<evidence type="ECO:0008006" key="3">
    <source>
        <dbReference type="Google" id="ProtNLM"/>
    </source>
</evidence>
<dbReference type="EMBL" id="JAEVHM010000010">
    <property type="protein sequence ID" value="MBM0231181.1"/>
    <property type="molecule type" value="Genomic_DNA"/>
</dbReference>
<name>A0ABS1XPJ0_9ACTN</name>
<evidence type="ECO:0000313" key="2">
    <source>
        <dbReference type="Proteomes" id="UP000601027"/>
    </source>
</evidence>
<proteinExistence type="predicted"/>
<gene>
    <name evidence="1" type="ORF">JNW91_04375</name>
</gene>
<sequence>MLNPLVVMLAVSTWERLVYEVGSAVSFPVSERETVGRLGWRNKQSKAARILAQATAHCPAPLQLPGALILTFFDSAAGKRLGSPVELSAVEHYDDMSKRLDDFIELRNGVAHRVLPNKMAAPSYEGMGSDAGPGRRSGEVRWSGRTLNTSIARSVLATYVQLVDQTIACLLTSESIEGRAADPYRLPAWWFTDDHEQDGIRSAQPGCLWGGAKLPRRPQKMAT</sequence>
<keyword evidence="2" id="KW-1185">Reference proteome</keyword>